<dbReference type="PANTHER" id="PTHR33337:SF40">
    <property type="entry name" value="CENP-V_GFA DOMAIN-CONTAINING PROTEIN-RELATED"/>
    <property type="match status" value="1"/>
</dbReference>
<comment type="similarity">
    <text evidence="1">Belongs to the Gfa family.</text>
</comment>
<evidence type="ECO:0000256" key="3">
    <source>
        <dbReference type="ARBA" id="ARBA00022833"/>
    </source>
</evidence>
<keyword evidence="2" id="KW-0479">Metal-binding</keyword>
<feature type="domain" description="CENP-V/GFA" evidence="5">
    <location>
        <begin position="6"/>
        <end position="123"/>
    </location>
</feature>
<dbReference type="PROSITE" id="PS51891">
    <property type="entry name" value="CENP_V_GFA"/>
    <property type="match status" value="1"/>
</dbReference>
<dbReference type="EMBL" id="CP016268">
    <property type="protein sequence ID" value="ANO53200.1"/>
    <property type="molecule type" value="Genomic_DNA"/>
</dbReference>
<evidence type="ECO:0000259" key="5">
    <source>
        <dbReference type="PROSITE" id="PS51891"/>
    </source>
</evidence>
<evidence type="ECO:0000313" key="7">
    <source>
        <dbReference type="Proteomes" id="UP000092695"/>
    </source>
</evidence>
<dbReference type="KEGG" id="woc:BA177_12040"/>
<evidence type="ECO:0000256" key="4">
    <source>
        <dbReference type="ARBA" id="ARBA00023239"/>
    </source>
</evidence>
<protein>
    <submittedName>
        <fullName evidence="6">Aldehyde-activating protein</fullName>
    </submittedName>
</protein>
<keyword evidence="4" id="KW-0456">Lyase</keyword>
<sequence>MSEQTFSGSCLCGKVAYEISGEVQAFFHCHCGRCRKASGTGHASNVIVRYSQQSWTRGENLLRRYHVPDAERFHTVFCSECGSPMPRVAAQANIAVIGAGSLDNDPDLTVTGRIFQDSRAKWSCSGDGLPHWQQFPDKK</sequence>
<dbReference type="PANTHER" id="PTHR33337">
    <property type="entry name" value="GFA DOMAIN-CONTAINING PROTEIN"/>
    <property type="match status" value="1"/>
</dbReference>
<keyword evidence="7" id="KW-1185">Reference proteome</keyword>
<dbReference type="InterPro" id="IPR006913">
    <property type="entry name" value="CENP-V/GFA"/>
</dbReference>
<dbReference type="GO" id="GO:0016846">
    <property type="term" value="F:carbon-sulfur lyase activity"/>
    <property type="evidence" value="ECO:0007669"/>
    <property type="project" value="InterPro"/>
</dbReference>
<dbReference type="GO" id="GO:0046872">
    <property type="term" value="F:metal ion binding"/>
    <property type="evidence" value="ECO:0007669"/>
    <property type="project" value="UniProtKB-KW"/>
</dbReference>
<name>A0A193LKV2_9GAMM</name>
<dbReference type="AlphaFoldDB" id="A0A193LKV2"/>
<dbReference type="STRING" id="1548547.BA177_12040"/>
<reference evidence="6 7" key="1">
    <citation type="submission" date="2016-06" db="EMBL/GenBank/DDBJ databases">
        <title>Complete genome sequence of a deep-branching marine Gamma Proteobacterium Woeseia oceani type strain XK5.</title>
        <authorList>
            <person name="Mu D."/>
            <person name="Du Z."/>
        </authorList>
    </citation>
    <scope>NUCLEOTIDE SEQUENCE [LARGE SCALE GENOMIC DNA]</scope>
    <source>
        <strain evidence="6 7">XK5</strain>
    </source>
</reference>
<dbReference type="Pfam" id="PF04828">
    <property type="entry name" value="GFA"/>
    <property type="match status" value="1"/>
</dbReference>
<evidence type="ECO:0000256" key="2">
    <source>
        <dbReference type="ARBA" id="ARBA00022723"/>
    </source>
</evidence>
<organism evidence="6 7">
    <name type="scientific">Woeseia oceani</name>
    <dbReference type="NCBI Taxonomy" id="1548547"/>
    <lineage>
        <taxon>Bacteria</taxon>
        <taxon>Pseudomonadati</taxon>
        <taxon>Pseudomonadota</taxon>
        <taxon>Gammaproteobacteria</taxon>
        <taxon>Woeseiales</taxon>
        <taxon>Woeseiaceae</taxon>
        <taxon>Woeseia</taxon>
    </lineage>
</organism>
<dbReference type="SUPFAM" id="SSF51316">
    <property type="entry name" value="Mss4-like"/>
    <property type="match status" value="1"/>
</dbReference>
<dbReference type="Gene3D" id="3.90.1590.10">
    <property type="entry name" value="glutathione-dependent formaldehyde- activating enzyme (gfa)"/>
    <property type="match status" value="1"/>
</dbReference>
<dbReference type="InterPro" id="IPR011057">
    <property type="entry name" value="Mss4-like_sf"/>
</dbReference>
<dbReference type="OrthoDB" id="4188830at2"/>
<evidence type="ECO:0000256" key="1">
    <source>
        <dbReference type="ARBA" id="ARBA00005495"/>
    </source>
</evidence>
<dbReference type="Proteomes" id="UP000092695">
    <property type="component" value="Chromosome"/>
</dbReference>
<keyword evidence="3" id="KW-0862">Zinc</keyword>
<proteinExistence type="inferred from homology"/>
<gene>
    <name evidence="6" type="ORF">BA177_12040</name>
</gene>
<evidence type="ECO:0000313" key="6">
    <source>
        <dbReference type="EMBL" id="ANO53200.1"/>
    </source>
</evidence>
<accession>A0A193LKV2</accession>
<dbReference type="RefSeq" id="WP_068619296.1">
    <property type="nucleotide sequence ID" value="NZ_CP016268.1"/>
</dbReference>